<dbReference type="InterPro" id="IPR012337">
    <property type="entry name" value="RNaseH-like_sf"/>
</dbReference>
<dbReference type="Proteomes" id="UP000789390">
    <property type="component" value="Unassembled WGS sequence"/>
</dbReference>
<dbReference type="PROSITE" id="PS50994">
    <property type="entry name" value="INTEGRASE"/>
    <property type="match status" value="1"/>
</dbReference>
<evidence type="ECO:0000259" key="2">
    <source>
        <dbReference type="PROSITE" id="PS50994"/>
    </source>
</evidence>
<organism evidence="3 4">
    <name type="scientific">Daphnia galeata</name>
    <dbReference type="NCBI Taxonomy" id="27404"/>
    <lineage>
        <taxon>Eukaryota</taxon>
        <taxon>Metazoa</taxon>
        <taxon>Ecdysozoa</taxon>
        <taxon>Arthropoda</taxon>
        <taxon>Crustacea</taxon>
        <taxon>Branchiopoda</taxon>
        <taxon>Diplostraca</taxon>
        <taxon>Cladocera</taxon>
        <taxon>Anomopoda</taxon>
        <taxon>Daphniidae</taxon>
        <taxon>Daphnia</taxon>
    </lineage>
</organism>
<dbReference type="InterPro" id="IPR001584">
    <property type="entry name" value="Integrase_cat-core"/>
</dbReference>
<dbReference type="InterPro" id="IPR036397">
    <property type="entry name" value="RNaseH_sf"/>
</dbReference>
<dbReference type="PANTHER" id="PTHR37984">
    <property type="entry name" value="PROTEIN CBG26694"/>
    <property type="match status" value="1"/>
</dbReference>
<dbReference type="GO" id="GO:0015074">
    <property type="term" value="P:DNA integration"/>
    <property type="evidence" value="ECO:0007669"/>
    <property type="project" value="InterPro"/>
</dbReference>
<dbReference type="AlphaFoldDB" id="A0A8J2WLE1"/>
<feature type="region of interest" description="Disordered" evidence="1">
    <location>
        <begin position="317"/>
        <end position="351"/>
    </location>
</feature>
<gene>
    <name evidence="3" type="ORF">DGAL_LOCUS5938</name>
</gene>
<protein>
    <recommendedName>
        <fullName evidence="2">Integrase catalytic domain-containing protein</fullName>
    </recommendedName>
</protein>
<dbReference type="Gene3D" id="3.30.420.10">
    <property type="entry name" value="Ribonuclease H-like superfamily/Ribonuclease H"/>
    <property type="match status" value="1"/>
</dbReference>
<dbReference type="OrthoDB" id="6376410at2759"/>
<dbReference type="FunFam" id="3.30.420.10:FF:000032">
    <property type="entry name" value="Retrovirus-related Pol polyprotein from transposon 297-like Protein"/>
    <property type="match status" value="1"/>
</dbReference>
<keyword evidence="4" id="KW-1185">Reference proteome</keyword>
<feature type="compositionally biased region" description="Basic and acidic residues" evidence="1">
    <location>
        <begin position="317"/>
        <end position="330"/>
    </location>
</feature>
<name>A0A8J2WLE1_9CRUS</name>
<dbReference type="PANTHER" id="PTHR37984:SF5">
    <property type="entry name" value="PROTEIN NYNRIN-LIKE"/>
    <property type="match status" value="1"/>
</dbReference>
<proteinExistence type="predicted"/>
<dbReference type="SUPFAM" id="SSF53098">
    <property type="entry name" value="Ribonuclease H-like"/>
    <property type="match status" value="1"/>
</dbReference>
<evidence type="ECO:0000256" key="1">
    <source>
        <dbReference type="SAM" id="MobiDB-lite"/>
    </source>
</evidence>
<accession>A0A8J2WLE1</accession>
<reference evidence="3" key="1">
    <citation type="submission" date="2021-11" db="EMBL/GenBank/DDBJ databases">
        <authorList>
            <person name="Schell T."/>
        </authorList>
    </citation>
    <scope>NUCLEOTIDE SEQUENCE</scope>
    <source>
        <strain evidence="3">M5</strain>
    </source>
</reference>
<dbReference type="InterPro" id="IPR050951">
    <property type="entry name" value="Retrovirus_Pol_polyprotein"/>
</dbReference>
<evidence type="ECO:0000313" key="3">
    <source>
        <dbReference type="EMBL" id="CAH0103365.1"/>
    </source>
</evidence>
<comment type="caution">
    <text evidence="3">The sequence shown here is derived from an EMBL/GenBank/DDBJ whole genome shotgun (WGS) entry which is preliminary data.</text>
</comment>
<evidence type="ECO:0000313" key="4">
    <source>
        <dbReference type="Proteomes" id="UP000789390"/>
    </source>
</evidence>
<dbReference type="EMBL" id="CAKKLH010000110">
    <property type="protein sequence ID" value="CAH0103365.1"/>
    <property type="molecule type" value="Genomic_DNA"/>
</dbReference>
<sequence length="486" mass="55736">MAQNIRSYVRSCRSCQTRKTPPGKPWGLMESIWVARPFEKVGIDVLGPFPASAAGNVNVIVAVDYLTKWAKARAMKTVTARDAAEFFVEEIVLRHGAPESVVTVCGKCFIADFTKQVMRLMEVDHRTTTPYHPQANGLVERLNHTLADMLSMYINKQHTNWDEILPYITFAYNSSRQESTGRSPFFLIYGREAGLPVDVMMGVGTMRETTDAETMAKRLELAREEVSIRLGRVQEKQKERYDMGHQVAKEFQPGEEVLVYKPIRKVGRAEKLLHHWHGPYVVQRKTASLNYEVKQKDKRRTEIDHVGKMKTFLGSEREEVKEVHGEHEIDHDEEGPQQDRDRLRRSTRARRAPDRYSPEVGLAVAVLLLGFCGSILGVRTSEGVEHSAFVRDGVIFKSQGGVYFSDSEWVVVTDVSWQPVEEALRMLHKWFGDMMKQDLRGDEAKLGERLQIQLHDRAKEGQKRLEILRERYRTLREAVGKPEQRS</sequence>
<dbReference type="GO" id="GO:0003676">
    <property type="term" value="F:nucleic acid binding"/>
    <property type="evidence" value="ECO:0007669"/>
    <property type="project" value="InterPro"/>
</dbReference>
<feature type="domain" description="Integrase catalytic" evidence="2">
    <location>
        <begin position="33"/>
        <end position="192"/>
    </location>
</feature>